<reference evidence="1" key="2">
    <citation type="journal article" date="2015" name="Data Brief">
        <title>Shoot transcriptome of the giant reed, Arundo donax.</title>
        <authorList>
            <person name="Barrero R.A."/>
            <person name="Guerrero F.D."/>
            <person name="Moolhuijzen P."/>
            <person name="Goolsby J.A."/>
            <person name="Tidwell J."/>
            <person name="Bellgard S.E."/>
            <person name="Bellgard M.I."/>
        </authorList>
    </citation>
    <scope>NUCLEOTIDE SEQUENCE</scope>
    <source>
        <tissue evidence="1">Shoot tissue taken approximately 20 cm above the soil surface</tissue>
    </source>
</reference>
<organism evidence="1">
    <name type="scientific">Arundo donax</name>
    <name type="common">Giant reed</name>
    <name type="synonym">Donax arundinaceus</name>
    <dbReference type="NCBI Taxonomy" id="35708"/>
    <lineage>
        <taxon>Eukaryota</taxon>
        <taxon>Viridiplantae</taxon>
        <taxon>Streptophyta</taxon>
        <taxon>Embryophyta</taxon>
        <taxon>Tracheophyta</taxon>
        <taxon>Spermatophyta</taxon>
        <taxon>Magnoliopsida</taxon>
        <taxon>Liliopsida</taxon>
        <taxon>Poales</taxon>
        <taxon>Poaceae</taxon>
        <taxon>PACMAD clade</taxon>
        <taxon>Arundinoideae</taxon>
        <taxon>Arundineae</taxon>
        <taxon>Arundo</taxon>
    </lineage>
</organism>
<proteinExistence type="predicted"/>
<dbReference type="AlphaFoldDB" id="A0A0A8Z2Q2"/>
<reference evidence="1" key="1">
    <citation type="submission" date="2014-09" db="EMBL/GenBank/DDBJ databases">
        <authorList>
            <person name="Magalhaes I.L.F."/>
            <person name="Oliveira U."/>
            <person name="Santos F.R."/>
            <person name="Vidigal T.H.D.A."/>
            <person name="Brescovit A.D."/>
            <person name="Santos A.J."/>
        </authorList>
    </citation>
    <scope>NUCLEOTIDE SEQUENCE</scope>
    <source>
        <tissue evidence="1">Shoot tissue taken approximately 20 cm above the soil surface</tissue>
    </source>
</reference>
<evidence type="ECO:0000313" key="1">
    <source>
        <dbReference type="EMBL" id="JAD31998.1"/>
    </source>
</evidence>
<protein>
    <submittedName>
        <fullName evidence="1">Uncharacterized protein</fullName>
    </submittedName>
</protein>
<sequence>MCTYLAIEESCIIYETVQIFFRCFVGNVVDQSFRLWRRVYVLNSG</sequence>
<accession>A0A0A8Z2Q2</accession>
<name>A0A0A8Z2Q2_ARUDO</name>
<dbReference type="EMBL" id="GBRH01265897">
    <property type="protein sequence ID" value="JAD31998.1"/>
    <property type="molecule type" value="Transcribed_RNA"/>
</dbReference>